<evidence type="ECO:0000256" key="3">
    <source>
        <dbReference type="ARBA" id="ARBA00022801"/>
    </source>
</evidence>
<organism evidence="9 10">
    <name type="scientific">Amphibalanus amphitrite</name>
    <name type="common">Striped barnacle</name>
    <name type="synonym">Balanus amphitrite</name>
    <dbReference type="NCBI Taxonomy" id="1232801"/>
    <lineage>
        <taxon>Eukaryota</taxon>
        <taxon>Metazoa</taxon>
        <taxon>Ecdysozoa</taxon>
        <taxon>Arthropoda</taxon>
        <taxon>Crustacea</taxon>
        <taxon>Multicrustacea</taxon>
        <taxon>Cirripedia</taxon>
        <taxon>Thoracica</taxon>
        <taxon>Thoracicalcarea</taxon>
        <taxon>Balanomorpha</taxon>
        <taxon>Balanoidea</taxon>
        <taxon>Balanidae</taxon>
        <taxon>Amphibalaninae</taxon>
        <taxon>Amphibalanus</taxon>
    </lineage>
</organism>
<dbReference type="InterPro" id="IPR006026">
    <property type="entry name" value="Peptidase_Metallo"/>
</dbReference>
<keyword evidence="6" id="KW-1015">Disulfide bond</keyword>
<protein>
    <recommendedName>
        <fullName evidence="7">Metalloendopeptidase</fullName>
        <ecNumber evidence="7">3.4.24.-</ecNumber>
    </recommendedName>
</protein>
<dbReference type="PANTHER" id="PTHR10127">
    <property type="entry name" value="DISCOIDIN, CUB, EGF, LAMININ , AND ZINC METALLOPROTEASE DOMAIN CONTAINING"/>
    <property type="match status" value="1"/>
</dbReference>
<evidence type="ECO:0000313" key="9">
    <source>
        <dbReference type="EMBL" id="KAF0290232.1"/>
    </source>
</evidence>
<comment type="caution">
    <text evidence="6">Lacks conserved residue(s) required for the propagation of feature annotation.</text>
</comment>
<keyword evidence="4 6" id="KW-0862">Zinc</keyword>
<evidence type="ECO:0000256" key="1">
    <source>
        <dbReference type="ARBA" id="ARBA00022670"/>
    </source>
</evidence>
<dbReference type="SUPFAM" id="SSF55486">
    <property type="entry name" value="Metalloproteases ('zincins'), catalytic domain"/>
    <property type="match status" value="1"/>
</dbReference>
<evidence type="ECO:0000313" key="10">
    <source>
        <dbReference type="Proteomes" id="UP000440578"/>
    </source>
</evidence>
<dbReference type="GO" id="GO:0008270">
    <property type="term" value="F:zinc ion binding"/>
    <property type="evidence" value="ECO:0007669"/>
    <property type="project" value="UniProtKB-UniRule"/>
</dbReference>
<dbReference type="Gene3D" id="3.40.390.10">
    <property type="entry name" value="Collagenase (Catalytic Domain)"/>
    <property type="match status" value="1"/>
</dbReference>
<dbReference type="Pfam" id="PF01400">
    <property type="entry name" value="Astacin"/>
    <property type="match status" value="1"/>
</dbReference>
<keyword evidence="10" id="KW-1185">Reference proteome</keyword>
<dbReference type="EMBL" id="VIIS01001968">
    <property type="protein sequence ID" value="KAF0290232.1"/>
    <property type="molecule type" value="Genomic_DNA"/>
</dbReference>
<dbReference type="InterPro" id="IPR001506">
    <property type="entry name" value="Peptidase_M12A"/>
</dbReference>
<evidence type="ECO:0000256" key="4">
    <source>
        <dbReference type="ARBA" id="ARBA00022833"/>
    </source>
</evidence>
<evidence type="ECO:0000256" key="6">
    <source>
        <dbReference type="PROSITE-ProRule" id="PRU01211"/>
    </source>
</evidence>
<feature type="chain" id="PRO_5025710320" description="Metalloendopeptidase" evidence="7">
    <location>
        <begin position="25"/>
        <end position="292"/>
    </location>
</feature>
<dbReference type="GO" id="GO:0006508">
    <property type="term" value="P:proteolysis"/>
    <property type="evidence" value="ECO:0007669"/>
    <property type="project" value="UniProtKB-KW"/>
</dbReference>
<dbReference type="EC" id="3.4.24.-" evidence="7"/>
<keyword evidence="2 6" id="KW-0479">Metal-binding</keyword>
<sequence>MKMWSRCLTLVYGLLVFLTNPVLTPYGILEEGDLLRSPASRKGAPSNWLWDNRRYNYEVTTDANRSAIEAGIRFWRDHTCIEFEEVSESSHLPRVRFVAEEGCWSFVGCVAKELATRVQALSLGTGCTGLGTVTHEIAHSLGFYHEQSRSDRDDQVTILWDNIDEEFKSNFAMFDTQNKDVPYDLSSVMHYGTFYFSSNGKPTILTQNRTLQGLIGQRDRPSFRDVVLMNRLYRCEELCSSPPPCRNGGYMSADCVCHCPPGTSGSACETVLSDYYEHQLCVHEVLGCPHSD</sequence>
<evidence type="ECO:0000256" key="7">
    <source>
        <dbReference type="RuleBase" id="RU361183"/>
    </source>
</evidence>
<dbReference type="Gene3D" id="2.10.25.10">
    <property type="entry name" value="Laminin"/>
    <property type="match status" value="1"/>
</dbReference>
<feature type="binding site" evidence="6">
    <location>
        <position position="135"/>
    </location>
    <ligand>
        <name>Zn(2+)</name>
        <dbReference type="ChEBI" id="CHEBI:29105"/>
        <note>catalytic</note>
    </ligand>
</feature>
<dbReference type="PRINTS" id="PR00480">
    <property type="entry name" value="ASTACIN"/>
</dbReference>
<keyword evidence="5 6" id="KW-0482">Metalloprotease</keyword>
<feature type="disulfide bond" evidence="6">
    <location>
        <begin position="80"/>
        <end position="235"/>
    </location>
</feature>
<name>A0A6A4VID0_AMPAM</name>
<dbReference type="CDD" id="cd00054">
    <property type="entry name" value="EGF_CA"/>
    <property type="match status" value="1"/>
</dbReference>
<comment type="caution">
    <text evidence="9">The sequence shown here is derived from an EMBL/GenBank/DDBJ whole genome shotgun (WGS) entry which is preliminary data.</text>
</comment>
<proteinExistence type="predicted"/>
<evidence type="ECO:0000256" key="2">
    <source>
        <dbReference type="ARBA" id="ARBA00022723"/>
    </source>
</evidence>
<dbReference type="CDD" id="cd04280">
    <property type="entry name" value="ZnMc_astacin_like"/>
    <property type="match status" value="1"/>
</dbReference>
<dbReference type="OrthoDB" id="291007at2759"/>
<dbReference type="Proteomes" id="UP000440578">
    <property type="component" value="Unassembled WGS sequence"/>
</dbReference>
<dbReference type="PROSITE" id="PS00022">
    <property type="entry name" value="EGF_1"/>
    <property type="match status" value="1"/>
</dbReference>
<accession>A0A6A4VID0</accession>
<evidence type="ECO:0000259" key="8">
    <source>
        <dbReference type="PROSITE" id="PS51864"/>
    </source>
</evidence>
<dbReference type="InterPro" id="IPR000742">
    <property type="entry name" value="EGF"/>
</dbReference>
<dbReference type="AlphaFoldDB" id="A0A6A4VID0"/>
<dbReference type="SMART" id="SM00235">
    <property type="entry name" value="ZnMc"/>
    <property type="match status" value="1"/>
</dbReference>
<reference evidence="9 10" key="1">
    <citation type="submission" date="2019-07" db="EMBL/GenBank/DDBJ databases">
        <title>Draft genome assembly of a fouling barnacle, Amphibalanus amphitrite (Darwin, 1854): The first reference genome for Thecostraca.</title>
        <authorList>
            <person name="Kim W."/>
        </authorList>
    </citation>
    <scope>NUCLEOTIDE SEQUENCE [LARGE SCALE GENOMIC DNA]</scope>
    <source>
        <strain evidence="9">SNU_AA5</strain>
        <tissue evidence="9">Soma without cirri and trophi</tissue>
    </source>
</reference>
<dbReference type="GO" id="GO:0004222">
    <property type="term" value="F:metalloendopeptidase activity"/>
    <property type="evidence" value="ECO:0007669"/>
    <property type="project" value="UniProtKB-UniRule"/>
</dbReference>
<dbReference type="InterPro" id="IPR034035">
    <property type="entry name" value="Astacin-like_dom"/>
</dbReference>
<feature type="binding site" evidence="6">
    <location>
        <position position="145"/>
    </location>
    <ligand>
        <name>Zn(2+)</name>
        <dbReference type="ChEBI" id="CHEBI:29105"/>
        <note>catalytic</note>
    </ligand>
</feature>
<feature type="signal peptide" evidence="7">
    <location>
        <begin position="1"/>
        <end position="24"/>
    </location>
</feature>
<feature type="active site" evidence="6">
    <location>
        <position position="136"/>
    </location>
</feature>
<dbReference type="PROSITE" id="PS51864">
    <property type="entry name" value="ASTACIN"/>
    <property type="match status" value="1"/>
</dbReference>
<keyword evidence="7" id="KW-0732">Signal</keyword>
<feature type="domain" description="Peptidase M12A" evidence="8">
    <location>
        <begin position="39"/>
        <end position="236"/>
    </location>
</feature>
<keyword evidence="3 6" id="KW-0378">Hydrolase</keyword>
<feature type="binding site" evidence="6">
    <location>
        <position position="139"/>
    </location>
    <ligand>
        <name>Zn(2+)</name>
        <dbReference type="ChEBI" id="CHEBI:29105"/>
        <note>catalytic</note>
    </ligand>
</feature>
<dbReference type="PANTHER" id="PTHR10127:SF780">
    <property type="entry name" value="METALLOENDOPEPTIDASE"/>
    <property type="match status" value="1"/>
</dbReference>
<dbReference type="InterPro" id="IPR024079">
    <property type="entry name" value="MetalloPept_cat_dom_sf"/>
</dbReference>
<comment type="cofactor">
    <cofactor evidence="6 7">
        <name>Zn(2+)</name>
        <dbReference type="ChEBI" id="CHEBI:29105"/>
    </cofactor>
    <text evidence="6 7">Binds 1 zinc ion per subunit.</text>
</comment>
<gene>
    <name evidence="9" type="primary">BP10_4</name>
    <name evidence="9" type="ORF">FJT64_011544</name>
</gene>
<evidence type="ECO:0000256" key="5">
    <source>
        <dbReference type="ARBA" id="ARBA00023049"/>
    </source>
</evidence>
<keyword evidence="1 6" id="KW-0645">Protease</keyword>